<dbReference type="GO" id="GO:0004673">
    <property type="term" value="F:protein histidine kinase activity"/>
    <property type="evidence" value="ECO:0007669"/>
    <property type="project" value="UniProtKB-EC"/>
</dbReference>
<comment type="catalytic activity">
    <reaction evidence="1">
        <text>ATP + protein L-histidine = ADP + protein N-phospho-L-histidine.</text>
        <dbReference type="EC" id="2.7.13.3"/>
    </reaction>
</comment>
<name>A0A2U3QHQ5_9BACT</name>
<dbReference type="SMART" id="SM00387">
    <property type="entry name" value="HATPase_c"/>
    <property type="match status" value="1"/>
</dbReference>
<keyword evidence="4" id="KW-0808">Transferase</keyword>
<dbReference type="Gene3D" id="3.30.565.10">
    <property type="entry name" value="Histidine kinase-like ATPase, C-terminal domain"/>
    <property type="match status" value="1"/>
</dbReference>
<accession>A0A2U3QHQ5</accession>
<dbReference type="PANTHER" id="PTHR43065">
    <property type="entry name" value="SENSOR HISTIDINE KINASE"/>
    <property type="match status" value="1"/>
</dbReference>
<dbReference type="InterPro" id="IPR003594">
    <property type="entry name" value="HATPase_dom"/>
</dbReference>
<sequence length="185" mass="20195">MEDISLHILDIAENSITAGATVVVIELVFRRDENSLIVEIRDNGKGMARDMAEKALDPFFTSRTTRSVGLGLSLLAQSARETGGDLTIKSATGMGTIVSAQFRPMHIDMKPIGDIAETLAVLIAGNPGIDFVFTYDYDKAETPFSFDTREIKADLENIPINAPEVISVLIDNLREALNDIKKKVV</sequence>
<gene>
    <name evidence="4" type="ORF">NBG4_380020</name>
</gene>
<dbReference type="PRINTS" id="PR00344">
    <property type="entry name" value="BCTRLSENSOR"/>
</dbReference>
<evidence type="ECO:0000313" key="4">
    <source>
        <dbReference type="EMBL" id="SPQ00932.1"/>
    </source>
</evidence>
<dbReference type="Proteomes" id="UP000245125">
    <property type="component" value="Unassembled WGS sequence"/>
</dbReference>
<keyword evidence="5" id="KW-1185">Reference proteome</keyword>
<dbReference type="SUPFAM" id="SSF55874">
    <property type="entry name" value="ATPase domain of HSP90 chaperone/DNA topoisomerase II/histidine kinase"/>
    <property type="match status" value="1"/>
</dbReference>
<dbReference type="EMBL" id="OUUY01000084">
    <property type="protein sequence ID" value="SPQ00932.1"/>
    <property type="molecule type" value="Genomic_DNA"/>
</dbReference>
<dbReference type="OrthoDB" id="9797586at2"/>
<reference evidence="5" key="1">
    <citation type="submission" date="2018-03" db="EMBL/GenBank/DDBJ databases">
        <authorList>
            <person name="Zecchin S."/>
        </authorList>
    </citation>
    <scope>NUCLEOTIDE SEQUENCE [LARGE SCALE GENOMIC DNA]</scope>
</reference>
<dbReference type="InterPro" id="IPR036890">
    <property type="entry name" value="HATPase_C_sf"/>
</dbReference>
<proteinExistence type="predicted"/>
<dbReference type="AlphaFoldDB" id="A0A2U3QHQ5"/>
<evidence type="ECO:0000256" key="1">
    <source>
        <dbReference type="ARBA" id="ARBA00000085"/>
    </source>
</evidence>
<organism evidence="4 5">
    <name type="scientific">Candidatus Sulfobium mesophilum</name>
    <dbReference type="NCBI Taxonomy" id="2016548"/>
    <lineage>
        <taxon>Bacteria</taxon>
        <taxon>Pseudomonadati</taxon>
        <taxon>Nitrospirota</taxon>
        <taxon>Nitrospiria</taxon>
        <taxon>Nitrospirales</taxon>
        <taxon>Nitrospiraceae</taxon>
        <taxon>Candidatus Sulfobium</taxon>
    </lineage>
</organism>
<protein>
    <recommendedName>
        <fullName evidence="2">histidine kinase</fullName>
        <ecNumber evidence="2">2.7.13.3</ecNumber>
    </recommendedName>
</protein>
<dbReference type="PROSITE" id="PS50109">
    <property type="entry name" value="HIS_KIN"/>
    <property type="match status" value="1"/>
</dbReference>
<dbReference type="Pfam" id="PF02518">
    <property type="entry name" value="HATPase_c"/>
    <property type="match status" value="1"/>
</dbReference>
<dbReference type="InterPro" id="IPR005467">
    <property type="entry name" value="His_kinase_dom"/>
</dbReference>
<feature type="domain" description="Histidine kinase" evidence="3">
    <location>
        <begin position="1"/>
        <end position="106"/>
    </location>
</feature>
<evidence type="ECO:0000313" key="5">
    <source>
        <dbReference type="Proteomes" id="UP000245125"/>
    </source>
</evidence>
<evidence type="ECO:0000256" key="2">
    <source>
        <dbReference type="ARBA" id="ARBA00012438"/>
    </source>
</evidence>
<dbReference type="InterPro" id="IPR004358">
    <property type="entry name" value="Sig_transdc_His_kin-like_C"/>
</dbReference>
<evidence type="ECO:0000259" key="3">
    <source>
        <dbReference type="PROSITE" id="PS50109"/>
    </source>
</evidence>
<keyword evidence="4" id="KW-0418">Kinase</keyword>
<dbReference type="EC" id="2.7.13.3" evidence="2"/>